<accession>A0AAD7HB58</accession>
<feature type="region of interest" description="Disordered" evidence="1">
    <location>
        <begin position="73"/>
        <end position="100"/>
    </location>
</feature>
<organism evidence="2 3">
    <name type="scientific">Mycena metata</name>
    <dbReference type="NCBI Taxonomy" id="1033252"/>
    <lineage>
        <taxon>Eukaryota</taxon>
        <taxon>Fungi</taxon>
        <taxon>Dikarya</taxon>
        <taxon>Basidiomycota</taxon>
        <taxon>Agaricomycotina</taxon>
        <taxon>Agaricomycetes</taxon>
        <taxon>Agaricomycetidae</taxon>
        <taxon>Agaricales</taxon>
        <taxon>Marasmiineae</taxon>
        <taxon>Mycenaceae</taxon>
        <taxon>Mycena</taxon>
    </lineage>
</organism>
<feature type="region of interest" description="Disordered" evidence="1">
    <location>
        <begin position="115"/>
        <end position="166"/>
    </location>
</feature>
<dbReference type="Proteomes" id="UP001215598">
    <property type="component" value="Unassembled WGS sequence"/>
</dbReference>
<evidence type="ECO:0000256" key="1">
    <source>
        <dbReference type="SAM" id="MobiDB-lite"/>
    </source>
</evidence>
<evidence type="ECO:0000313" key="3">
    <source>
        <dbReference type="Proteomes" id="UP001215598"/>
    </source>
</evidence>
<evidence type="ECO:0000313" key="2">
    <source>
        <dbReference type="EMBL" id="KAJ7716762.1"/>
    </source>
</evidence>
<feature type="compositionally biased region" description="Polar residues" evidence="1">
    <location>
        <begin position="26"/>
        <end position="37"/>
    </location>
</feature>
<gene>
    <name evidence="2" type="ORF">B0H16DRAFT_1740981</name>
</gene>
<feature type="compositionally biased region" description="Basic and acidic residues" evidence="1">
    <location>
        <begin position="13"/>
        <end position="22"/>
    </location>
</feature>
<proteinExistence type="predicted"/>
<sequence>MISPSQNNTATPHAHDHDDYVETPRLSASSSGPQNSVENHEHADVDDEDSKECIDWGSVITRAAIVRVAHDMVRSPMRDATRASLSPSGNDLHSPASPSLGLALAQDGATQLLSHSRDDLHSHSRTLRARTPTRTRTHSHSHASKEPRTPTLTGTLTPTPTRTVAP</sequence>
<dbReference type="AlphaFoldDB" id="A0AAD7HB58"/>
<feature type="compositionally biased region" description="Polar residues" evidence="1">
    <location>
        <begin position="1"/>
        <end position="11"/>
    </location>
</feature>
<dbReference type="EMBL" id="JARKIB010000286">
    <property type="protein sequence ID" value="KAJ7716762.1"/>
    <property type="molecule type" value="Genomic_DNA"/>
</dbReference>
<keyword evidence="3" id="KW-1185">Reference proteome</keyword>
<comment type="caution">
    <text evidence="2">The sequence shown here is derived from an EMBL/GenBank/DDBJ whole genome shotgun (WGS) entry which is preliminary data.</text>
</comment>
<feature type="compositionally biased region" description="Basic residues" evidence="1">
    <location>
        <begin position="123"/>
        <end position="142"/>
    </location>
</feature>
<feature type="compositionally biased region" description="Low complexity" evidence="1">
    <location>
        <begin position="149"/>
        <end position="166"/>
    </location>
</feature>
<protein>
    <submittedName>
        <fullName evidence="2">Uncharacterized protein</fullName>
    </submittedName>
</protein>
<feature type="region of interest" description="Disordered" evidence="1">
    <location>
        <begin position="1"/>
        <end position="50"/>
    </location>
</feature>
<reference evidence="2" key="1">
    <citation type="submission" date="2023-03" db="EMBL/GenBank/DDBJ databases">
        <title>Massive genome expansion in bonnet fungi (Mycena s.s.) driven by repeated elements and novel gene families across ecological guilds.</title>
        <authorList>
            <consortium name="Lawrence Berkeley National Laboratory"/>
            <person name="Harder C.B."/>
            <person name="Miyauchi S."/>
            <person name="Viragh M."/>
            <person name="Kuo A."/>
            <person name="Thoen E."/>
            <person name="Andreopoulos B."/>
            <person name="Lu D."/>
            <person name="Skrede I."/>
            <person name="Drula E."/>
            <person name="Henrissat B."/>
            <person name="Morin E."/>
            <person name="Kohler A."/>
            <person name="Barry K."/>
            <person name="LaButti K."/>
            <person name="Morin E."/>
            <person name="Salamov A."/>
            <person name="Lipzen A."/>
            <person name="Mereny Z."/>
            <person name="Hegedus B."/>
            <person name="Baldrian P."/>
            <person name="Stursova M."/>
            <person name="Weitz H."/>
            <person name="Taylor A."/>
            <person name="Grigoriev I.V."/>
            <person name="Nagy L.G."/>
            <person name="Martin F."/>
            <person name="Kauserud H."/>
        </authorList>
    </citation>
    <scope>NUCLEOTIDE SEQUENCE</scope>
    <source>
        <strain evidence="2">CBHHK182m</strain>
    </source>
</reference>
<name>A0AAD7HB58_9AGAR</name>